<reference evidence="6" key="1">
    <citation type="journal article" date="2020" name="PLoS Negl. Trop. Dis.">
        <title>High-quality nuclear genome for Sarcoptes scabiei-A critical resource for a neglected parasite.</title>
        <authorList>
            <person name="Korhonen P.K."/>
            <person name="Gasser R.B."/>
            <person name="Ma G."/>
            <person name="Wang T."/>
            <person name="Stroehlein A.J."/>
            <person name="Young N.D."/>
            <person name="Ang C.S."/>
            <person name="Fernando D.D."/>
            <person name="Lu H.C."/>
            <person name="Taylor S."/>
            <person name="Reynolds S.L."/>
            <person name="Mofiz E."/>
            <person name="Najaraj S.H."/>
            <person name="Gowda H."/>
            <person name="Madugundu A."/>
            <person name="Renuse S."/>
            <person name="Holt D."/>
            <person name="Pandey A."/>
            <person name="Papenfuss A.T."/>
            <person name="Fischer K."/>
        </authorList>
    </citation>
    <scope>NUCLEOTIDE SEQUENCE [LARGE SCALE GENOMIC DNA]</scope>
</reference>
<dbReference type="GO" id="GO:0003723">
    <property type="term" value="F:RNA binding"/>
    <property type="evidence" value="ECO:0007669"/>
    <property type="project" value="TreeGrafter"/>
</dbReference>
<evidence type="ECO:0000256" key="2">
    <source>
        <dbReference type="ARBA" id="ARBA00022490"/>
    </source>
</evidence>
<evidence type="ECO:0000313" key="6">
    <source>
        <dbReference type="Proteomes" id="UP000070412"/>
    </source>
</evidence>
<reference evidence="5" key="3">
    <citation type="submission" date="2022-06" db="UniProtKB">
        <authorList>
            <consortium name="EnsemblMetazoa"/>
        </authorList>
    </citation>
    <scope>IDENTIFICATION</scope>
</reference>
<organism evidence="4">
    <name type="scientific">Sarcoptes scabiei</name>
    <name type="common">Itch mite</name>
    <name type="synonym">Acarus scabiei</name>
    <dbReference type="NCBI Taxonomy" id="52283"/>
    <lineage>
        <taxon>Eukaryota</taxon>
        <taxon>Metazoa</taxon>
        <taxon>Ecdysozoa</taxon>
        <taxon>Arthropoda</taxon>
        <taxon>Chelicerata</taxon>
        <taxon>Arachnida</taxon>
        <taxon>Acari</taxon>
        <taxon>Acariformes</taxon>
        <taxon>Sarcoptiformes</taxon>
        <taxon>Astigmata</taxon>
        <taxon>Psoroptidia</taxon>
        <taxon>Sarcoptoidea</taxon>
        <taxon>Sarcoptidae</taxon>
        <taxon>Sarcoptinae</taxon>
        <taxon>Sarcoptes</taxon>
    </lineage>
</organism>
<feature type="compositionally biased region" description="Basic and acidic residues" evidence="3">
    <location>
        <begin position="494"/>
        <end position="507"/>
    </location>
</feature>
<proteinExistence type="predicted"/>
<evidence type="ECO:0000313" key="4">
    <source>
        <dbReference type="EMBL" id="KAF7492486.1"/>
    </source>
</evidence>
<evidence type="ECO:0000313" key="5">
    <source>
        <dbReference type="EnsemblMetazoa" id="KAF7492486.1"/>
    </source>
</evidence>
<sequence>MSNYLNYDENDLCSEDEDALNYETFGCDINDINDDWEEEHEKYVVETSGCDDSCVSEKSSMFIDTGSFVETAPITNNTRDTFNYQSSYHPNSSSTPTNVSAKKNQSLKIDEVFPLCDDLIAKSVLDVVYDDNDEIFNPSEFFKKSDLLSSIQNGIDLKDAEAKLKEKAKNIDLESLRPPSPSILPLDHTFMSSVWRPPSPESASTTPSTSNGGGNDEIVNEDQYHSPNLSSPRQFISPRSNNLEGLGDENVARNQKRLSNLINLEDLESNLSAIQNTAKSKDISSRNSPNRLDPNILELLRLESSNEKISIEQQNYAKIVQPPPGFNLAQFQSPSSNLMQSPRNQIQMGLKPRISNSRSPLPMPIQDPKASILGLLNSSFSPQMLANQSQQSSTIQNQSMSIPTMEMIQPFLQQQRIISKIITPAQVQKSYRHLNHFHQKQDKFAGFMTQKEKDWLMKIFRIQCKVNDPYVEDYYEVTFMMRKKSQKLLSKSHNNGDYEMNGRRSSDTSDSSPMLVLPQTVQTEENKPRFIQFDDALGKIQVLNSRCPRKLVEFDEKDVSFHNYQLDRKSQCLLRIENLYKCLLDIEDEDKRLPILPPDVQQEHRTKRSKMCEDLFEALTVVKPNERKEPSQYFITLNRFIFALKRIDRMIDPKMVSIKKGLILIARTLSHMENDYCRIIILSSLIDTETIRLIEMIEDELKISLEEILIETIRKIHSAQTLIYLVSQCQNFDVFTDRKLGQQILMNLLRKYEKSEDKLKFIYFWKLFVQTLIQTATNLNDEMENFCRQHLEYLNQL</sequence>
<dbReference type="PANTHER" id="PTHR21551">
    <property type="entry name" value="TOPOISOMERASE II-ASSOCIATED PROTEIN PAT1"/>
    <property type="match status" value="1"/>
</dbReference>
<evidence type="ECO:0000256" key="3">
    <source>
        <dbReference type="SAM" id="MobiDB-lite"/>
    </source>
</evidence>
<feature type="region of interest" description="Disordered" evidence="3">
    <location>
        <begin position="493"/>
        <end position="513"/>
    </location>
</feature>
<comment type="subcellular location">
    <subcellularLocation>
        <location evidence="1">Cytoplasm</location>
        <location evidence="1">P-body</location>
    </subcellularLocation>
</comment>
<reference evidence="4" key="2">
    <citation type="submission" date="2020-01" db="EMBL/GenBank/DDBJ databases">
        <authorList>
            <person name="Korhonen P.K.K."/>
            <person name="Guangxu M.G."/>
            <person name="Wang T.W."/>
            <person name="Stroehlein A.J.S."/>
            <person name="Young N.D."/>
            <person name="Ang C.-S.A."/>
            <person name="Fernando D.W.F."/>
            <person name="Lu H.L."/>
            <person name="Taylor S.T."/>
            <person name="Ehtesham M.E.M."/>
            <person name="Najaraj S.H.N."/>
            <person name="Harsha G.H.G."/>
            <person name="Madugundu A.M."/>
            <person name="Renuse S.R."/>
            <person name="Holt D.H."/>
            <person name="Pandey A.P."/>
            <person name="Papenfuss A.P."/>
            <person name="Gasser R.B.G."/>
            <person name="Fischer K.F."/>
        </authorList>
    </citation>
    <scope>NUCLEOTIDE SEQUENCE</scope>
    <source>
        <strain evidence="4">SSS_KF_BRIS2020</strain>
    </source>
</reference>
<dbReference type="InterPro" id="IPR039900">
    <property type="entry name" value="Pat1-like"/>
</dbReference>
<dbReference type="Proteomes" id="UP000070412">
    <property type="component" value="Unassembled WGS sequence"/>
</dbReference>
<name>A0A834RBK8_SARSC</name>
<dbReference type="OrthoDB" id="8251691at2759"/>
<feature type="compositionally biased region" description="Polar residues" evidence="3">
    <location>
        <begin position="225"/>
        <end position="243"/>
    </location>
</feature>
<feature type="region of interest" description="Disordered" evidence="3">
    <location>
        <begin position="194"/>
        <end position="248"/>
    </location>
</feature>
<keyword evidence="2" id="KW-0963">Cytoplasm</keyword>
<keyword evidence="6" id="KW-1185">Reference proteome</keyword>
<dbReference type="GO" id="GO:0000290">
    <property type="term" value="P:deadenylation-dependent decapping of nuclear-transcribed mRNA"/>
    <property type="evidence" value="ECO:0007669"/>
    <property type="project" value="InterPro"/>
</dbReference>
<protein>
    <submittedName>
        <fullName evidence="4">Protein PAT1 -like protein 1</fullName>
    </submittedName>
</protein>
<accession>A0A834RBK8</accession>
<dbReference type="EnsemblMetazoa" id="SSS_3027s_mrna">
    <property type="protein sequence ID" value="KAF7492486.1"/>
    <property type="gene ID" value="SSS_3027"/>
</dbReference>
<dbReference type="AlphaFoldDB" id="A0A834RBK8"/>
<dbReference type="PANTHER" id="PTHR21551:SF0">
    <property type="entry name" value="PROTEIN ASSOCIATED WITH TOPO II RELATED-1, ISOFORM A"/>
    <property type="match status" value="1"/>
</dbReference>
<dbReference type="GO" id="GO:0000932">
    <property type="term" value="C:P-body"/>
    <property type="evidence" value="ECO:0007669"/>
    <property type="project" value="UniProtKB-SubCell"/>
</dbReference>
<dbReference type="GO" id="GO:0033962">
    <property type="term" value="P:P-body assembly"/>
    <property type="evidence" value="ECO:0007669"/>
    <property type="project" value="TreeGrafter"/>
</dbReference>
<feature type="compositionally biased region" description="Low complexity" evidence="3">
    <location>
        <begin position="201"/>
        <end position="210"/>
    </location>
</feature>
<gene>
    <name evidence="4" type="ORF">SSS_3027</name>
</gene>
<evidence type="ECO:0000256" key="1">
    <source>
        <dbReference type="ARBA" id="ARBA00004201"/>
    </source>
</evidence>
<dbReference type="EMBL" id="WVUK01000056">
    <property type="protein sequence ID" value="KAF7492486.1"/>
    <property type="molecule type" value="Genomic_DNA"/>
</dbReference>